<dbReference type="PROSITE" id="PS50240">
    <property type="entry name" value="TRYPSIN_DOM"/>
    <property type="match status" value="1"/>
</dbReference>
<evidence type="ECO:0000256" key="7">
    <source>
        <dbReference type="ARBA" id="ARBA00022801"/>
    </source>
</evidence>
<dbReference type="Gene3D" id="2.10.25.10">
    <property type="entry name" value="Laminin"/>
    <property type="match status" value="1"/>
</dbReference>
<dbReference type="Ensembl" id="ENSJHYT00000013335.1">
    <property type="protein sequence ID" value="ENSJHYP00000011023.1"/>
    <property type="gene ID" value="ENSJHYG00000008348.1"/>
</dbReference>
<protein>
    <submittedName>
        <fullName evidence="15">Hyaluronan binding protein 2</fullName>
    </submittedName>
</protein>
<evidence type="ECO:0000259" key="12">
    <source>
        <dbReference type="PROSITE" id="PS50026"/>
    </source>
</evidence>
<keyword evidence="4 11" id="KW-0420">Kringle</keyword>
<keyword evidence="9 10" id="KW-1015">Disulfide bond</keyword>
<keyword evidence="8" id="KW-0720">Serine protease</keyword>
<accession>A0A8C5IYA4</accession>
<feature type="disulfide bond" evidence="10">
    <location>
        <begin position="17"/>
        <end position="34"/>
    </location>
</feature>
<dbReference type="Pfam" id="PF00051">
    <property type="entry name" value="Kringle"/>
    <property type="match status" value="1"/>
</dbReference>
<dbReference type="SUPFAM" id="SSF57440">
    <property type="entry name" value="Kringle-like"/>
    <property type="match status" value="1"/>
</dbReference>
<dbReference type="PROSITE" id="PS01186">
    <property type="entry name" value="EGF_2"/>
    <property type="match status" value="1"/>
</dbReference>
<dbReference type="GO" id="GO:0004252">
    <property type="term" value="F:serine-type endopeptidase activity"/>
    <property type="evidence" value="ECO:0007669"/>
    <property type="project" value="InterPro"/>
</dbReference>
<comment type="subcellular location">
    <subcellularLocation>
        <location evidence="1">Secreted</location>
    </subcellularLocation>
</comment>
<feature type="disulfide bond" evidence="10">
    <location>
        <begin position="36"/>
        <end position="45"/>
    </location>
</feature>
<evidence type="ECO:0000256" key="8">
    <source>
        <dbReference type="ARBA" id="ARBA00022825"/>
    </source>
</evidence>
<dbReference type="PROSITE" id="PS00021">
    <property type="entry name" value="KRINGLE_1"/>
    <property type="match status" value="1"/>
</dbReference>
<keyword evidence="3 10" id="KW-0245">EGF-like domain</keyword>
<dbReference type="InterPro" id="IPR038178">
    <property type="entry name" value="Kringle_sf"/>
</dbReference>
<evidence type="ECO:0000256" key="4">
    <source>
        <dbReference type="ARBA" id="ARBA00022572"/>
    </source>
</evidence>
<dbReference type="PRINTS" id="PR00018">
    <property type="entry name" value="KRINGLE"/>
</dbReference>
<dbReference type="InterPro" id="IPR000742">
    <property type="entry name" value="EGF"/>
</dbReference>
<evidence type="ECO:0000256" key="10">
    <source>
        <dbReference type="PROSITE-ProRule" id="PRU00076"/>
    </source>
</evidence>
<dbReference type="InterPro" id="IPR043504">
    <property type="entry name" value="Peptidase_S1_PA_chymotrypsin"/>
</dbReference>
<dbReference type="SMART" id="SM00130">
    <property type="entry name" value="KR"/>
    <property type="match status" value="1"/>
</dbReference>
<dbReference type="PROSITE" id="PS50070">
    <property type="entry name" value="KRINGLE_2"/>
    <property type="match status" value="1"/>
</dbReference>
<evidence type="ECO:0000259" key="14">
    <source>
        <dbReference type="PROSITE" id="PS50240"/>
    </source>
</evidence>
<keyword evidence="6" id="KW-0732">Signal</keyword>
<sequence length="352" mass="39234">SVFSTLTASKQCRPNPCKNGGTCIRNRYRSKFTCKCPEPFRGRFCEIGPNDCYEEDSSTYRGRVNQAENGRTCLHWNSHHLLDHPFNAFMEDADTHGIGEHNFCRNPDEDEKPWCYIRKNNEVDWEYCDVSLCAGKELESSDLITPTEPPTDPPEVFQTCGQPEVRRTLKKIYGGSKATPGKHPWMASLQIQTPDGNKHFCGGVLIKSCWVLTAAHSLLKLQPVDGYCAVETKYVKIACLPDFFLPAGTSCFIAGWGDTETGISSKSCDERSILILVTILLHALNMRAFLPQGESGGPLTCVANGSYYVYGLVSWGEGCGLKNKPGVYTQVTKFLDTSHTKGQNVLKSWFLF</sequence>
<dbReference type="Pfam" id="PF00089">
    <property type="entry name" value="Trypsin"/>
    <property type="match status" value="2"/>
</dbReference>
<dbReference type="GO" id="GO:0006508">
    <property type="term" value="P:proteolysis"/>
    <property type="evidence" value="ECO:0007669"/>
    <property type="project" value="UniProtKB-KW"/>
</dbReference>
<dbReference type="FunFam" id="2.10.25.10:FF:000118">
    <property type="entry name" value="protein delta homolog 2"/>
    <property type="match status" value="1"/>
</dbReference>
<dbReference type="CDD" id="cd00190">
    <property type="entry name" value="Tryp_SPc"/>
    <property type="match status" value="1"/>
</dbReference>
<dbReference type="Pfam" id="PF00008">
    <property type="entry name" value="EGF"/>
    <property type="match status" value="1"/>
</dbReference>
<dbReference type="CDD" id="cd00108">
    <property type="entry name" value="KR"/>
    <property type="match status" value="1"/>
</dbReference>
<reference evidence="15" key="2">
    <citation type="submission" date="2025-09" db="UniProtKB">
        <authorList>
            <consortium name="Ensembl"/>
        </authorList>
    </citation>
    <scope>IDENTIFICATION</scope>
</reference>
<keyword evidence="7" id="KW-0378">Hydrolase</keyword>
<evidence type="ECO:0000256" key="6">
    <source>
        <dbReference type="ARBA" id="ARBA00022729"/>
    </source>
</evidence>
<comment type="caution">
    <text evidence="10">Lacks conserved residue(s) required for the propagation of feature annotation.</text>
</comment>
<feature type="domain" description="EGF-like" evidence="12">
    <location>
        <begin position="8"/>
        <end position="46"/>
    </location>
</feature>
<dbReference type="SMART" id="SM00020">
    <property type="entry name" value="Tryp_SPc"/>
    <property type="match status" value="1"/>
</dbReference>
<evidence type="ECO:0000256" key="1">
    <source>
        <dbReference type="ARBA" id="ARBA00004613"/>
    </source>
</evidence>
<reference evidence="15" key="1">
    <citation type="submission" date="2025-08" db="UniProtKB">
        <authorList>
            <consortium name="Ensembl"/>
        </authorList>
    </citation>
    <scope>IDENTIFICATION</scope>
</reference>
<dbReference type="PANTHER" id="PTHR24264">
    <property type="entry name" value="TRYPSIN-RELATED"/>
    <property type="match status" value="1"/>
</dbReference>
<feature type="domain" description="Peptidase S1" evidence="14">
    <location>
        <begin position="172"/>
        <end position="352"/>
    </location>
</feature>
<feature type="domain" description="Kringle" evidence="13">
    <location>
        <begin position="51"/>
        <end position="133"/>
    </location>
</feature>
<dbReference type="InterPro" id="IPR000001">
    <property type="entry name" value="Kringle"/>
</dbReference>
<dbReference type="AlphaFoldDB" id="A0A8C5IYA4"/>
<name>A0A8C5IYA4_JUNHY</name>
<evidence type="ECO:0000256" key="9">
    <source>
        <dbReference type="ARBA" id="ARBA00023157"/>
    </source>
</evidence>
<dbReference type="SUPFAM" id="SSF50494">
    <property type="entry name" value="Trypsin-like serine proteases"/>
    <property type="match status" value="1"/>
</dbReference>
<dbReference type="InterPro" id="IPR001254">
    <property type="entry name" value="Trypsin_dom"/>
</dbReference>
<dbReference type="CDD" id="cd00054">
    <property type="entry name" value="EGF_CA"/>
    <property type="match status" value="1"/>
</dbReference>
<keyword evidence="5" id="KW-0645">Protease</keyword>
<evidence type="ECO:0000256" key="2">
    <source>
        <dbReference type="ARBA" id="ARBA00022525"/>
    </source>
</evidence>
<dbReference type="Gene3D" id="2.40.10.10">
    <property type="entry name" value="Trypsin-like serine proteases"/>
    <property type="match status" value="3"/>
</dbReference>
<keyword evidence="2" id="KW-0964">Secreted</keyword>
<dbReference type="PROSITE" id="PS00022">
    <property type="entry name" value="EGF_1"/>
    <property type="match status" value="1"/>
</dbReference>
<dbReference type="GO" id="GO:0005615">
    <property type="term" value="C:extracellular space"/>
    <property type="evidence" value="ECO:0007669"/>
    <property type="project" value="TreeGrafter"/>
</dbReference>
<dbReference type="SMART" id="SM00181">
    <property type="entry name" value="EGF"/>
    <property type="match status" value="1"/>
</dbReference>
<evidence type="ECO:0000256" key="3">
    <source>
        <dbReference type="ARBA" id="ARBA00022536"/>
    </source>
</evidence>
<dbReference type="PROSITE" id="PS50026">
    <property type="entry name" value="EGF_3"/>
    <property type="match status" value="1"/>
</dbReference>
<keyword evidence="16" id="KW-1185">Reference proteome</keyword>
<dbReference type="FunFam" id="2.40.20.10:FF:000001">
    <property type="entry name" value="Urokinase-type plasminogen activator"/>
    <property type="match status" value="1"/>
</dbReference>
<dbReference type="InterPro" id="IPR013806">
    <property type="entry name" value="Kringle-like"/>
</dbReference>
<dbReference type="InterPro" id="IPR050127">
    <property type="entry name" value="Serine_Proteases_S1"/>
</dbReference>
<dbReference type="Gene3D" id="2.40.20.10">
    <property type="entry name" value="Plasminogen Kringle 4"/>
    <property type="match status" value="1"/>
</dbReference>
<proteinExistence type="predicted"/>
<dbReference type="PANTHER" id="PTHR24264:SF40">
    <property type="entry name" value="HYALURONAN-BINDING PROTEIN 2"/>
    <property type="match status" value="1"/>
</dbReference>
<dbReference type="InterPro" id="IPR018056">
    <property type="entry name" value="Kringle_CS"/>
</dbReference>
<evidence type="ECO:0000256" key="11">
    <source>
        <dbReference type="PROSITE-ProRule" id="PRU00121"/>
    </source>
</evidence>
<evidence type="ECO:0000313" key="16">
    <source>
        <dbReference type="Proteomes" id="UP000694408"/>
    </source>
</evidence>
<dbReference type="Proteomes" id="UP000694408">
    <property type="component" value="Unplaced"/>
</dbReference>
<organism evidence="15 16">
    <name type="scientific">Junco hyemalis</name>
    <name type="common">Dark-eyed junco</name>
    <dbReference type="NCBI Taxonomy" id="40217"/>
    <lineage>
        <taxon>Eukaryota</taxon>
        <taxon>Metazoa</taxon>
        <taxon>Chordata</taxon>
        <taxon>Craniata</taxon>
        <taxon>Vertebrata</taxon>
        <taxon>Euteleostomi</taxon>
        <taxon>Archelosauria</taxon>
        <taxon>Archosauria</taxon>
        <taxon>Dinosauria</taxon>
        <taxon>Saurischia</taxon>
        <taxon>Theropoda</taxon>
        <taxon>Coelurosauria</taxon>
        <taxon>Aves</taxon>
        <taxon>Neognathae</taxon>
        <taxon>Neoaves</taxon>
        <taxon>Telluraves</taxon>
        <taxon>Australaves</taxon>
        <taxon>Passeriformes</taxon>
        <taxon>Passerellidae</taxon>
        <taxon>Junco</taxon>
    </lineage>
</organism>
<evidence type="ECO:0000313" key="15">
    <source>
        <dbReference type="Ensembl" id="ENSJHYP00000011023.1"/>
    </source>
</evidence>
<evidence type="ECO:0000256" key="5">
    <source>
        <dbReference type="ARBA" id="ARBA00022670"/>
    </source>
</evidence>
<evidence type="ECO:0000259" key="13">
    <source>
        <dbReference type="PROSITE" id="PS50070"/>
    </source>
</evidence>
<dbReference type="InterPro" id="IPR009003">
    <property type="entry name" value="Peptidase_S1_PA"/>
</dbReference>